<dbReference type="InterPro" id="IPR043013">
    <property type="entry name" value="Znf_TRAF_N"/>
</dbReference>
<feature type="region of interest" description="Disordered" evidence="5">
    <location>
        <begin position="1"/>
        <end position="48"/>
    </location>
</feature>
<dbReference type="Pfam" id="PF15965">
    <property type="entry name" value="zf-TRAF_2"/>
    <property type="match status" value="1"/>
</dbReference>
<dbReference type="EMBL" id="QCYY01001270">
    <property type="protein sequence ID" value="ROT79233.1"/>
    <property type="molecule type" value="Genomic_DNA"/>
</dbReference>
<dbReference type="Gene3D" id="3.30.40.150">
    <property type="entry name" value="TRAF-like zinc-finger, N-terminal subdomain"/>
    <property type="match status" value="1"/>
</dbReference>
<feature type="region of interest" description="Disordered" evidence="5">
    <location>
        <begin position="216"/>
        <end position="247"/>
    </location>
</feature>
<dbReference type="SUPFAM" id="SSF49599">
    <property type="entry name" value="TRAF domain-like"/>
    <property type="match status" value="1"/>
</dbReference>
<dbReference type="InterPro" id="IPR001293">
    <property type="entry name" value="Znf_TRAF"/>
</dbReference>
<dbReference type="PANTHER" id="PTHR15933:SF20">
    <property type="entry name" value="F-BOX DOMAIN-CONTAINING PROTEIN"/>
    <property type="match status" value="1"/>
</dbReference>
<dbReference type="InterPro" id="IPR031890">
    <property type="entry name" value="Fbxo30/Fbxo40"/>
</dbReference>
<keyword evidence="2" id="KW-0863">Zinc-finger</keyword>
<feature type="domain" description="TRAF-type" evidence="6">
    <location>
        <begin position="55"/>
        <end position="147"/>
    </location>
</feature>
<gene>
    <name evidence="7" type="ORF">C7M84_002043</name>
</gene>
<dbReference type="GO" id="GO:0008270">
    <property type="term" value="F:zinc ion binding"/>
    <property type="evidence" value="ECO:0007669"/>
    <property type="project" value="UniProtKB-KW"/>
</dbReference>
<keyword evidence="3" id="KW-0833">Ubl conjugation pathway</keyword>
<organism evidence="7 8">
    <name type="scientific">Penaeus vannamei</name>
    <name type="common">Whiteleg shrimp</name>
    <name type="synonym">Litopenaeus vannamei</name>
    <dbReference type="NCBI Taxonomy" id="6689"/>
    <lineage>
        <taxon>Eukaryota</taxon>
        <taxon>Metazoa</taxon>
        <taxon>Ecdysozoa</taxon>
        <taxon>Arthropoda</taxon>
        <taxon>Crustacea</taxon>
        <taxon>Multicrustacea</taxon>
        <taxon>Malacostraca</taxon>
        <taxon>Eumalacostraca</taxon>
        <taxon>Eucarida</taxon>
        <taxon>Decapoda</taxon>
        <taxon>Dendrobranchiata</taxon>
        <taxon>Penaeoidea</taxon>
        <taxon>Penaeidae</taxon>
        <taxon>Penaeus</taxon>
    </lineage>
</organism>
<evidence type="ECO:0000313" key="8">
    <source>
        <dbReference type="Proteomes" id="UP000283509"/>
    </source>
</evidence>
<dbReference type="GO" id="GO:0061630">
    <property type="term" value="F:ubiquitin protein ligase activity"/>
    <property type="evidence" value="ECO:0007669"/>
    <property type="project" value="InterPro"/>
</dbReference>
<evidence type="ECO:0000256" key="1">
    <source>
        <dbReference type="ARBA" id="ARBA00022723"/>
    </source>
</evidence>
<proteinExistence type="predicted"/>
<evidence type="ECO:0000256" key="5">
    <source>
        <dbReference type="SAM" id="MobiDB-lite"/>
    </source>
</evidence>
<keyword evidence="8" id="KW-1185">Reference proteome</keyword>
<feature type="compositionally biased region" description="Acidic residues" evidence="5">
    <location>
        <begin position="27"/>
        <end position="36"/>
    </location>
</feature>
<name>A0A3R7MKL9_PENVA</name>
<evidence type="ECO:0000256" key="4">
    <source>
        <dbReference type="ARBA" id="ARBA00022833"/>
    </source>
</evidence>
<comment type="caution">
    <text evidence="7">The sequence shown here is derived from an EMBL/GenBank/DDBJ whole genome shotgun (WGS) entry which is preliminary data.</text>
</comment>
<keyword evidence="4" id="KW-0862">Zinc</keyword>
<dbReference type="STRING" id="6689.A0A3R7MKL9"/>
<evidence type="ECO:0000313" key="7">
    <source>
        <dbReference type="EMBL" id="ROT79233.1"/>
    </source>
</evidence>
<evidence type="ECO:0000256" key="2">
    <source>
        <dbReference type="ARBA" id="ARBA00022771"/>
    </source>
</evidence>
<evidence type="ECO:0000256" key="3">
    <source>
        <dbReference type="ARBA" id="ARBA00022786"/>
    </source>
</evidence>
<dbReference type="PANTHER" id="PTHR15933">
    <property type="entry name" value="PROTEIN CBG16327"/>
    <property type="match status" value="1"/>
</dbReference>
<reference evidence="7 8" key="1">
    <citation type="submission" date="2018-04" db="EMBL/GenBank/DDBJ databases">
        <authorList>
            <person name="Zhang X."/>
            <person name="Yuan J."/>
            <person name="Li F."/>
            <person name="Xiang J."/>
        </authorList>
    </citation>
    <scope>NUCLEOTIDE SEQUENCE [LARGE SCALE GENOMIC DNA]</scope>
    <source>
        <tissue evidence="7">Muscle</tissue>
    </source>
</reference>
<feature type="compositionally biased region" description="Basic and acidic residues" evidence="5">
    <location>
        <begin position="9"/>
        <end position="22"/>
    </location>
</feature>
<feature type="compositionally biased region" description="Basic and acidic residues" evidence="5">
    <location>
        <begin position="216"/>
        <end position="225"/>
    </location>
</feature>
<protein>
    <submittedName>
        <fullName evidence="7">F-box only protein 30-like</fullName>
    </submittedName>
</protein>
<accession>A0A3R7MKL9</accession>
<keyword evidence="1" id="KW-0479">Metal-binding</keyword>
<reference evidence="7 8" key="2">
    <citation type="submission" date="2019-01" db="EMBL/GenBank/DDBJ databases">
        <title>The decoding of complex shrimp genome reveals the adaptation for benthos swimmer, frequently molting mechanism and breeding impact on genome.</title>
        <authorList>
            <person name="Sun Y."/>
            <person name="Gao Y."/>
            <person name="Yu Y."/>
        </authorList>
    </citation>
    <scope>NUCLEOTIDE SEQUENCE [LARGE SCALE GENOMIC DNA]</scope>
    <source>
        <tissue evidence="7">Muscle</tissue>
    </source>
</reference>
<dbReference type="Proteomes" id="UP000283509">
    <property type="component" value="Unassembled WGS sequence"/>
</dbReference>
<sequence length="247" mass="28364">MFVAVSWQTREEENAFSRRPEAMEAPVESDTEDGSDESVTSLPDDSDDEVDINIHFHCEHCIRMYRCHERPKPGWSCEVELCPNSCGQKFHLCKFEEHRLMCSHERVPCINAGYGCPLWMQRRLISEHLPVCPASVVICNAEWNRWALGAKEREKVSMSKGLIALYNTNDLDMSLALRDQELVNEMLTMPKRLRNTLCNRITRRFPALPLTVRGSRHETIDERSGSNKLSRQSTDEEEDGLTPGWGP</sequence>
<evidence type="ECO:0000259" key="6">
    <source>
        <dbReference type="Pfam" id="PF15965"/>
    </source>
</evidence>
<dbReference type="OrthoDB" id="5918172at2759"/>
<dbReference type="AlphaFoldDB" id="A0A3R7MKL9"/>